<dbReference type="PANTHER" id="PTHR23131:SF4">
    <property type="entry name" value="METALLO-BETA-LACTAMASE SUPERFAMILY POTEIN"/>
    <property type="match status" value="1"/>
</dbReference>
<dbReference type="PANTHER" id="PTHR23131">
    <property type="entry name" value="ENDORIBONUCLEASE LACTB2"/>
    <property type="match status" value="1"/>
</dbReference>
<dbReference type="EMBL" id="VLTJ01000001">
    <property type="protein sequence ID" value="TSH99168.1"/>
    <property type="molecule type" value="Genomic_DNA"/>
</dbReference>
<evidence type="ECO:0000313" key="3">
    <source>
        <dbReference type="Proteomes" id="UP000318405"/>
    </source>
</evidence>
<dbReference type="InterPro" id="IPR001279">
    <property type="entry name" value="Metallo-B-lactamas"/>
</dbReference>
<dbReference type="InterPro" id="IPR048933">
    <property type="entry name" value="B_lactamase-like_C"/>
</dbReference>
<name>A0A556B1V0_9BURK</name>
<reference evidence="2 3" key="1">
    <citation type="submission" date="2019-07" db="EMBL/GenBank/DDBJ databases">
        <title>Qingshengfaniella alkalisoli gen. nov., sp. nov., isolated from saline soil.</title>
        <authorList>
            <person name="Xu L."/>
            <person name="Huang X.-X."/>
            <person name="Sun J.-Q."/>
        </authorList>
    </citation>
    <scope>NUCLEOTIDE SEQUENCE [LARGE SCALE GENOMIC DNA]</scope>
    <source>
        <strain evidence="2 3">DSM 27279</strain>
    </source>
</reference>
<dbReference type="GO" id="GO:0016787">
    <property type="term" value="F:hydrolase activity"/>
    <property type="evidence" value="ECO:0007669"/>
    <property type="project" value="UniProtKB-KW"/>
</dbReference>
<evidence type="ECO:0000313" key="2">
    <source>
        <dbReference type="EMBL" id="TSH99168.1"/>
    </source>
</evidence>
<dbReference type="InterPro" id="IPR036388">
    <property type="entry name" value="WH-like_DNA-bd_sf"/>
</dbReference>
<keyword evidence="2" id="KW-0378">Hydrolase</keyword>
<keyword evidence="3" id="KW-1185">Reference proteome</keyword>
<evidence type="ECO:0000259" key="1">
    <source>
        <dbReference type="SMART" id="SM00849"/>
    </source>
</evidence>
<dbReference type="Proteomes" id="UP000318405">
    <property type="component" value="Unassembled WGS sequence"/>
</dbReference>
<dbReference type="AlphaFoldDB" id="A0A556B1V0"/>
<dbReference type="Gene3D" id="1.10.10.10">
    <property type="entry name" value="Winged helix-like DNA-binding domain superfamily/Winged helix DNA-binding domain"/>
    <property type="match status" value="1"/>
</dbReference>
<dbReference type="RefSeq" id="WP_143946077.1">
    <property type="nucleotide sequence ID" value="NZ_BAABMB010000001.1"/>
</dbReference>
<accession>A0A556B1V0</accession>
<dbReference type="SUPFAM" id="SSF56281">
    <property type="entry name" value="Metallo-hydrolase/oxidoreductase"/>
    <property type="match status" value="1"/>
</dbReference>
<dbReference type="InterPro" id="IPR050662">
    <property type="entry name" value="Sec-metab_biosynth-thioest"/>
</dbReference>
<dbReference type="Pfam" id="PF21221">
    <property type="entry name" value="B_lactamase-like_C"/>
    <property type="match status" value="1"/>
</dbReference>
<dbReference type="SMART" id="SM00849">
    <property type="entry name" value="Lactamase_B"/>
    <property type="match status" value="1"/>
</dbReference>
<dbReference type="OrthoDB" id="2971563at2"/>
<dbReference type="Pfam" id="PF00753">
    <property type="entry name" value="Lactamase_B"/>
    <property type="match status" value="1"/>
</dbReference>
<gene>
    <name evidence="2" type="ORF">FOZ76_00060</name>
</gene>
<dbReference type="Gene3D" id="3.60.15.10">
    <property type="entry name" value="Ribonuclease Z/Hydroxyacylglutathione hydrolase-like"/>
    <property type="match status" value="1"/>
</dbReference>
<protein>
    <submittedName>
        <fullName evidence="2">MBL fold metallo-hydrolase</fullName>
    </submittedName>
</protein>
<sequence length="354" mass="40238">MNPLEQQLDYPLGDTQPEAGHVFDVAPGIRWVRMPLPFVLDHVNLWLLRDCVDGREGWTVVDCGISRDEVKAHWEHVFAHGMDGLPIVRVLVTHMHPDHVGLADWLCERFEAPLAMTLTDYTTARLFSQASVQGGATGGENAAQFFRRHGMLDEGALQQLRERRKYYNNLVPSVPPSFDRIVDNQMIEIGGKQWQIIIGEGHAPEHASLYCAQEKIFIAGDMVLPRISTNVSVNDMEPNADPLRLYLTSLDKYTFMPEDTLVLPSHGRPFLGLHTRIQQQRDHHAARLDEVRTACAERAMSAADVVPIMFHRKLDLHQLTFALGEALAHLHMLYFQGVLRRFLDDQNVIRFETV</sequence>
<organism evidence="2 3">
    <name type="scientific">Verticiella sediminum</name>
    <dbReference type="NCBI Taxonomy" id="1247510"/>
    <lineage>
        <taxon>Bacteria</taxon>
        <taxon>Pseudomonadati</taxon>
        <taxon>Pseudomonadota</taxon>
        <taxon>Betaproteobacteria</taxon>
        <taxon>Burkholderiales</taxon>
        <taxon>Alcaligenaceae</taxon>
        <taxon>Verticiella</taxon>
    </lineage>
</organism>
<feature type="domain" description="Metallo-beta-lactamase" evidence="1">
    <location>
        <begin position="42"/>
        <end position="266"/>
    </location>
</feature>
<dbReference type="InterPro" id="IPR036866">
    <property type="entry name" value="RibonucZ/Hydroxyglut_hydro"/>
</dbReference>
<comment type="caution">
    <text evidence="2">The sequence shown here is derived from an EMBL/GenBank/DDBJ whole genome shotgun (WGS) entry which is preliminary data.</text>
</comment>
<proteinExistence type="predicted"/>